<dbReference type="RefSeq" id="WP_092723977.1">
    <property type="nucleotide sequence ID" value="NZ_FNNO01000008.1"/>
</dbReference>
<dbReference type="PANTHER" id="PTHR42878">
    <property type="entry name" value="TWO-COMPONENT HISTIDINE KINASE"/>
    <property type="match status" value="1"/>
</dbReference>
<comment type="caution">
    <text evidence="13">The sequence shown here is derived from an EMBL/GenBank/DDBJ whole genome shotgun (WGS) entry which is preliminary data.</text>
</comment>
<evidence type="ECO:0000256" key="3">
    <source>
        <dbReference type="ARBA" id="ARBA00012438"/>
    </source>
</evidence>
<organism evidence="13 14">
    <name type="scientific">Hydrobacter penzbergensis</name>
    <dbReference type="NCBI Taxonomy" id="1235997"/>
    <lineage>
        <taxon>Bacteria</taxon>
        <taxon>Pseudomonadati</taxon>
        <taxon>Bacteroidota</taxon>
        <taxon>Chitinophagia</taxon>
        <taxon>Chitinophagales</taxon>
        <taxon>Chitinophagaceae</taxon>
        <taxon>Hydrobacter</taxon>
    </lineage>
</organism>
<dbReference type="InterPro" id="IPR036097">
    <property type="entry name" value="HisK_dim/P_sf"/>
</dbReference>
<evidence type="ECO:0000256" key="8">
    <source>
        <dbReference type="ARBA" id="ARBA00022840"/>
    </source>
</evidence>
<dbReference type="InterPro" id="IPR003661">
    <property type="entry name" value="HisK_dim/P_dom"/>
</dbReference>
<dbReference type="SUPFAM" id="SSF47384">
    <property type="entry name" value="Homodimeric domain of signal transducing histidine kinase"/>
    <property type="match status" value="1"/>
</dbReference>
<evidence type="ECO:0000313" key="13">
    <source>
        <dbReference type="EMBL" id="SDX05568.1"/>
    </source>
</evidence>
<dbReference type="PANTHER" id="PTHR42878:SF7">
    <property type="entry name" value="SENSOR HISTIDINE KINASE GLRK"/>
    <property type="match status" value="1"/>
</dbReference>
<keyword evidence="10" id="KW-0902">Two-component regulatory system</keyword>
<dbReference type="PROSITE" id="PS50112">
    <property type="entry name" value="PAS"/>
    <property type="match status" value="1"/>
</dbReference>
<protein>
    <recommendedName>
        <fullName evidence="3">histidine kinase</fullName>
        <ecNumber evidence="3">2.7.13.3</ecNumber>
    </recommendedName>
</protein>
<evidence type="ECO:0000256" key="4">
    <source>
        <dbReference type="ARBA" id="ARBA00022679"/>
    </source>
</evidence>
<feature type="domain" description="PAS" evidence="12">
    <location>
        <begin position="18"/>
        <end position="88"/>
    </location>
</feature>
<dbReference type="InterPro" id="IPR035965">
    <property type="entry name" value="PAS-like_dom_sf"/>
</dbReference>
<dbReference type="InterPro" id="IPR013656">
    <property type="entry name" value="PAS_4"/>
</dbReference>
<accession>A0A8X8LFE5</accession>
<dbReference type="Proteomes" id="UP000198711">
    <property type="component" value="Unassembled WGS sequence"/>
</dbReference>
<keyword evidence="11" id="KW-0472">Membrane</keyword>
<dbReference type="GO" id="GO:0016020">
    <property type="term" value="C:membrane"/>
    <property type="evidence" value="ECO:0007669"/>
    <property type="project" value="UniProtKB-SubCell"/>
</dbReference>
<evidence type="ECO:0000259" key="12">
    <source>
        <dbReference type="PROSITE" id="PS50112"/>
    </source>
</evidence>
<dbReference type="Gene3D" id="3.30.450.20">
    <property type="entry name" value="PAS domain"/>
    <property type="match status" value="2"/>
</dbReference>
<keyword evidence="7" id="KW-0418">Kinase</keyword>
<dbReference type="CDD" id="cd00082">
    <property type="entry name" value="HisKA"/>
    <property type="match status" value="1"/>
</dbReference>
<proteinExistence type="predicted"/>
<dbReference type="GO" id="GO:0007234">
    <property type="term" value="P:osmosensory signaling via phosphorelay pathway"/>
    <property type="evidence" value="ECO:0007669"/>
    <property type="project" value="TreeGrafter"/>
</dbReference>
<keyword evidence="5" id="KW-0812">Transmembrane</keyword>
<keyword evidence="6" id="KW-0547">Nucleotide-binding</keyword>
<evidence type="ECO:0000256" key="9">
    <source>
        <dbReference type="ARBA" id="ARBA00022989"/>
    </source>
</evidence>
<dbReference type="NCBIfam" id="TIGR00229">
    <property type="entry name" value="sensory_box"/>
    <property type="match status" value="2"/>
</dbReference>
<keyword evidence="4" id="KW-0808">Transferase</keyword>
<keyword evidence="8" id="KW-0067">ATP-binding</keyword>
<dbReference type="SUPFAM" id="SSF55785">
    <property type="entry name" value="PYP-like sensor domain (PAS domain)"/>
    <property type="match status" value="2"/>
</dbReference>
<keyword evidence="9" id="KW-1133">Transmembrane helix</keyword>
<evidence type="ECO:0000256" key="10">
    <source>
        <dbReference type="ARBA" id="ARBA00023012"/>
    </source>
</evidence>
<dbReference type="GO" id="GO:0030295">
    <property type="term" value="F:protein kinase activator activity"/>
    <property type="evidence" value="ECO:0007669"/>
    <property type="project" value="TreeGrafter"/>
</dbReference>
<dbReference type="InterPro" id="IPR050351">
    <property type="entry name" value="BphY/WalK/GraS-like"/>
</dbReference>
<reference evidence="13 14" key="1">
    <citation type="submission" date="2016-10" db="EMBL/GenBank/DDBJ databases">
        <authorList>
            <person name="Varghese N."/>
            <person name="Submissions S."/>
        </authorList>
    </citation>
    <scope>NUCLEOTIDE SEQUENCE [LARGE SCALE GENOMIC DNA]</scope>
    <source>
        <strain evidence="13 14">DSM 25353</strain>
    </source>
</reference>
<comment type="catalytic activity">
    <reaction evidence="1">
        <text>ATP + protein L-histidine = ADP + protein N-phospho-L-histidine.</text>
        <dbReference type="EC" id="2.7.13.3"/>
    </reaction>
</comment>
<dbReference type="InterPro" id="IPR000014">
    <property type="entry name" value="PAS"/>
</dbReference>
<dbReference type="GO" id="GO:0005524">
    <property type="term" value="F:ATP binding"/>
    <property type="evidence" value="ECO:0007669"/>
    <property type="project" value="UniProtKB-KW"/>
</dbReference>
<dbReference type="Pfam" id="PF00512">
    <property type="entry name" value="HisKA"/>
    <property type="match status" value="1"/>
</dbReference>
<evidence type="ECO:0000256" key="11">
    <source>
        <dbReference type="ARBA" id="ARBA00023136"/>
    </source>
</evidence>
<evidence type="ECO:0000256" key="7">
    <source>
        <dbReference type="ARBA" id="ARBA00022777"/>
    </source>
</evidence>
<dbReference type="EC" id="2.7.13.3" evidence="3"/>
<name>A0A8X8LFE5_9BACT</name>
<dbReference type="CDD" id="cd00130">
    <property type="entry name" value="PAS"/>
    <property type="match status" value="2"/>
</dbReference>
<dbReference type="AlphaFoldDB" id="A0A8X8LFE5"/>
<dbReference type="EMBL" id="FNNO01000008">
    <property type="protein sequence ID" value="SDX05568.1"/>
    <property type="molecule type" value="Genomic_DNA"/>
</dbReference>
<comment type="subcellular location">
    <subcellularLocation>
        <location evidence="2">Membrane</location>
        <topology evidence="2">Multi-pass membrane protein</topology>
    </subcellularLocation>
</comment>
<dbReference type="GO" id="GO:0000156">
    <property type="term" value="F:phosphorelay response regulator activity"/>
    <property type="evidence" value="ECO:0007669"/>
    <property type="project" value="TreeGrafter"/>
</dbReference>
<evidence type="ECO:0000256" key="6">
    <source>
        <dbReference type="ARBA" id="ARBA00022741"/>
    </source>
</evidence>
<dbReference type="Pfam" id="PF08448">
    <property type="entry name" value="PAS_4"/>
    <property type="match status" value="2"/>
</dbReference>
<dbReference type="SMART" id="SM00091">
    <property type="entry name" value="PAS"/>
    <property type="match status" value="2"/>
</dbReference>
<evidence type="ECO:0000256" key="2">
    <source>
        <dbReference type="ARBA" id="ARBA00004141"/>
    </source>
</evidence>
<gene>
    <name evidence="13" type="ORF">SAMN05444410_108158</name>
</gene>
<evidence type="ECO:0000256" key="1">
    <source>
        <dbReference type="ARBA" id="ARBA00000085"/>
    </source>
</evidence>
<sequence length="330" mass="38323">MAVDIDQKVATEKKLAEKNAEIAGMLDSIADGFYALNHKWEITYFNKTAEQVLCCKREDVIGKNIWDYFPRSREGKFYEEYHRAMREKVVVQFEECYWPLEVWGSIRVYPSADGISVYFVDITEQKKVQEKIYNNEQNLSAIINNTNDAIWSIDRDFRYISANTAFWERLRAKFGTQEGALTRGDFDKDRFQEWAVYYQRAFAGETFKIVRSTETPEGKVYEEVSFNPIRNKNQEVIGVSCFARDITAAYLHIQQIETQNEQLRKIAWTQSHELRLPVANILGLSELVDQENCGNPANRELLKLMIKSVTQLDQVIRKITGYTSNPTSPS</sequence>
<evidence type="ECO:0000313" key="14">
    <source>
        <dbReference type="Proteomes" id="UP000198711"/>
    </source>
</evidence>
<evidence type="ECO:0000256" key="5">
    <source>
        <dbReference type="ARBA" id="ARBA00022692"/>
    </source>
</evidence>
<keyword evidence="14" id="KW-1185">Reference proteome</keyword>
<dbReference type="Gene3D" id="1.10.287.130">
    <property type="match status" value="1"/>
</dbReference>
<dbReference type="GO" id="GO:0000155">
    <property type="term" value="F:phosphorelay sensor kinase activity"/>
    <property type="evidence" value="ECO:0007669"/>
    <property type="project" value="InterPro"/>
</dbReference>